<evidence type="ECO:0000313" key="4">
    <source>
        <dbReference type="EMBL" id="XCD05880.1"/>
    </source>
</evidence>
<evidence type="ECO:0000259" key="1">
    <source>
        <dbReference type="Pfam" id="PF23343"/>
    </source>
</evidence>
<organism evidence="2">
    <name type="scientific">Dulem virus 201</name>
    <dbReference type="NCBI Taxonomy" id="3145678"/>
    <lineage>
        <taxon>Viruses</taxon>
        <taxon>Monodnaviria</taxon>
        <taxon>Sangervirae</taxon>
        <taxon>Phixviricota</taxon>
        <taxon>Malgrandaviricetes</taxon>
        <taxon>Petitvirales</taxon>
        <taxon>Microviridae</taxon>
        <taxon>Microvirus</taxon>
    </lineage>
</organism>
<feature type="domain" description="Replication-associated protein ORF2/G2P" evidence="1">
    <location>
        <begin position="78"/>
        <end position="168"/>
    </location>
</feature>
<dbReference type="InterPro" id="IPR056906">
    <property type="entry name" value="ORF2/G2P_dom"/>
</dbReference>
<evidence type="ECO:0000313" key="7">
    <source>
        <dbReference type="EMBL" id="XCD08154.1"/>
    </source>
</evidence>
<dbReference type="EMBL" id="PP511665">
    <property type="protein sequence ID" value="XCD06388.1"/>
    <property type="molecule type" value="Genomic_DNA"/>
</dbReference>
<evidence type="ECO:0000313" key="5">
    <source>
        <dbReference type="EMBL" id="XCD06022.1"/>
    </source>
</evidence>
<name>A0AAU8AXB7_9VIRU</name>
<sequence length="345" mass="41704">MPTKKNWYRPPVCHDERLRYVKVDCGKCYECKKKKARDWKIRISETLRKHPSAIFFTGTFTDERIEYLCEKYGIDKENVNEIATKEVRLFLERCRQSKKDKKSIKHWIVTEKGHTNTRRIHIHGIFWADNKASLSYTLKKEWTAGYSYQGKYVNEKTVNYIVKYMTKTDLDNPDFTGIVLASPGLGKEYLERTDVNRNKYKPYVNENNKTNETYIFRNGQRAMLPKYLKEKIYDEDTRQILWIEKMEEGISYVMGEKVDTSTKEGEEAYEQLKNYYRIVCKSVHKDNPAMWAEQSETRKRIKKANYREKERRDRKEYYRKNEKRINKAQKALERDIKRYYIEYMT</sequence>
<dbReference type="EMBL" id="PP511498">
    <property type="protein sequence ID" value="XCD04725.1"/>
    <property type="molecule type" value="Genomic_DNA"/>
</dbReference>
<proteinExistence type="predicted"/>
<dbReference type="EMBL" id="PP511624">
    <property type="protein sequence ID" value="XCD06022.1"/>
    <property type="molecule type" value="Genomic_DNA"/>
</dbReference>
<evidence type="ECO:0000313" key="2">
    <source>
        <dbReference type="EMBL" id="XCD03971.1"/>
    </source>
</evidence>
<dbReference type="EMBL" id="PP511605">
    <property type="protein sequence ID" value="XCD05880.1"/>
    <property type="molecule type" value="Genomic_DNA"/>
</dbReference>
<dbReference type="EMBL" id="PP511863">
    <property type="protein sequence ID" value="XCD08154.1"/>
    <property type="molecule type" value="Genomic_DNA"/>
</dbReference>
<protein>
    <submittedName>
        <fullName evidence="2">Replication initiator protein</fullName>
    </submittedName>
</protein>
<dbReference type="Pfam" id="PF23343">
    <property type="entry name" value="REP_ORF2-G2P"/>
    <property type="match status" value="1"/>
</dbReference>
<reference evidence="2" key="1">
    <citation type="submission" date="2024-03" db="EMBL/GenBank/DDBJ databases">
        <title>Diverse circular DNA viruses in blood, oral, and fecal samples of captive lemurs.</title>
        <authorList>
            <person name="Paietta E.N."/>
            <person name="Kraberger S."/>
            <person name="Lund M.C."/>
            <person name="Custer J.M."/>
            <person name="Vargas K.M."/>
            <person name="Ehmke E.E."/>
            <person name="Yoder A.D."/>
            <person name="Varsani A."/>
        </authorList>
    </citation>
    <scope>NUCLEOTIDE SEQUENCE</scope>
    <source>
        <strain evidence="2">Duke_21_62</strain>
        <strain evidence="3">Duke_24FF_1075</strain>
        <strain evidence="4">Duke_24SF_798</strain>
        <strain evidence="5">Duke_25FF_1143</strain>
        <strain evidence="6">Duke_25FS_91</strain>
        <strain evidence="7">Duke_29_37</strain>
    </source>
</reference>
<accession>A0AAU8AXB7</accession>
<dbReference type="EMBL" id="PP511407">
    <property type="protein sequence ID" value="XCD03971.1"/>
    <property type="molecule type" value="Genomic_DNA"/>
</dbReference>
<evidence type="ECO:0000313" key="6">
    <source>
        <dbReference type="EMBL" id="XCD06388.1"/>
    </source>
</evidence>
<evidence type="ECO:0000313" key="3">
    <source>
        <dbReference type="EMBL" id="XCD04725.1"/>
    </source>
</evidence>